<dbReference type="EMBL" id="JAQQWK010000004">
    <property type="protein sequence ID" value="KAK8043379.1"/>
    <property type="molecule type" value="Genomic_DNA"/>
</dbReference>
<sequence length="87" mass="9574">MLDTCQPIDQYFAPWETENNLALNRIISPVDMTLARPSPNTSTSSIYLPGDKMALLGSVLSIDFSHPSNDLYHVSPQAQFSGTDSGW</sequence>
<dbReference type="Proteomes" id="UP001444661">
    <property type="component" value="Unassembled WGS sequence"/>
</dbReference>
<protein>
    <submittedName>
        <fullName evidence="1">Uncharacterized protein</fullName>
    </submittedName>
</protein>
<organism evidence="1 2">
    <name type="scientific">Apiospora rasikravindrae</name>
    <dbReference type="NCBI Taxonomy" id="990691"/>
    <lineage>
        <taxon>Eukaryota</taxon>
        <taxon>Fungi</taxon>
        <taxon>Dikarya</taxon>
        <taxon>Ascomycota</taxon>
        <taxon>Pezizomycotina</taxon>
        <taxon>Sordariomycetes</taxon>
        <taxon>Xylariomycetidae</taxon>
        <taxon>Amphisphaeriales</taxon>
        <taxon>Apiosporaceae</taxon>
        <taxon>Apiospora</taxon>
    </lineage>
</organism>
<accession>A0ABR1T9U8</accession>
<keyword evidence="2" id="KW-1185">Reference proteome</keyword>
<gene>
    <name evidence="1" type="ORF">PG993_005809</name>
</gene>
<name>A0ABR1T9U8_9PEZI</name>
<proteinExistence type="predicted"/>
<comment type="caution">
    <text evidence="1">The sequence shown here is derived from an EMBL/GenBank/DDBJ whole genome shotgun (WGS) entry which is preliminary data.</text>
</comment>
<reference evidence="1 2" key="1">
    <citation type="submission" date="2023-01" db="EMBL/GenBank/DDBJ databases">
        <title>Analysis of 21 Apiospora genomes using comparative genomics revels a genus with tremendous synthesis potential of carbohydrate active enzymes and secondary metabolites.</title>
        <authorList>
            <person name="Sorensen T."/>
        </authorList>
    </citation>
    <scope>NUCLEOTIDE SEQUENCE [LARGE SCALE GENOMIC DNA]</scope>
    <source>
        <strain evidence="1 2">CBS 33761</strain>
    </source>
</reference>
<evidence type="ECO:0000313" key="1">
    <source>
        <dbReference type="EMBL" id="KAK8043379.1"/>
    </source>
</evidence>
<evidence type="ECO:0000313" key="2">
    <source>
        <dbReference type="Proteomes" id="UP001444661"/>
    </source>
</evidence>